<proteinExistence type="predicted"/>
<reference evidence="4" key="1">
    <citation type="submission" date="2016-06" db="EMBL/GenBank/DDBJ databases">
        <authorList>
            <person name="Varghese N."/>
            <person name="Submissions Spin"/>
        </authorList>
    </citation>
    <scope>NUCLEOTIDE SEQUENCE [LARGE SCALE GENOMIC DNA]</scope>
    <source>
        <strain evidence="4">DSM 44830</strain>
    </source>
</reference>
<feature type="transmembrane region" description="Helical" evidence="2">
    <location>
        <begin position="32"/>
        <end position="52"/>
    </location>
</feature>
<evidence type="ECO:0000313" key="3">
    <source>
        <dbReference type="EMBL" id="SCF44143.1"/>
    </source>
</evidence>
<keyword evidence="2" id="KW-0812">Transmembrane</keyword>
<keyword evidence="4" id="KW-1185">Reference proteome</keyword>
<keyword evidence="2" id="KW-0472">Membrane</keyword>
<protein>
    <submittedName>
        <fullName evidence="3">Uncharacterized protein</fullName>
    </submittedName>
</protein>
<dbReference type="EMBL" id="FMCX01000010">
    <property type="protein sequence ID" value="SCF44143.1"/>
    <property type="molecule type" value="Genomic_DNA"/>
</dbReference>
<evidence type="ECO:0000256" key="1">
    <source>
        <dbReference type="SAM" id="MobiDB-lite"/>
    </source>
</evidence>
<dbReference type="AlphaFoldDB" id="A0A1C5AFZ8"/>
<name>A0A1C5AFZ8_9ACTN</name>
<accession>A0A1C5AFZ8</accession>
<evidence type="ECO:0000256" key="2">
    <source>
        <dbReference type="SAM" id="Phobius"/>
    </source>
</evidence>
<gene>
    <name evidence="3" type="ORF">GA0070564_11032</name>
</gene>
<dbReference type="STRING" id="262898.GA0070564_11032"/>
<dbReference type="RefSeq" id="WP_091614347.1">
    <property type="nucleotide sequence ID" value="NZ_FMCX01000010.1"/>
</dbReference>
<feature type="region of interest" description="Disordered" evidence="1">
    <location>
        <begin position="59"/>
        <end position="86"/>
    </location>
</feature>
<dbReference type="Proteomes" id="UP000199504">
    <property type="component" value="Unassembled WGS sequence"/>
</dbReference>
<evidence type="ECO:0000313" key="4">
    <source>
        <dbReference type="Proteomes" id="UP000199504"/>
    </source>
</evidence>
<keyword evidence="2" id="KW-1133">Transmembrane helix</keyword>
<organism evidence="3 4">
    <name type="scientific">Micromonospora mirobrigensis</name>
    <dbReference type="NCBI Taxonomy" id="262898"/>
    <lineage>
        <taxon>Bacteria</taxon>
        <taxon>Bacillati</taxon>
        <taxon>Actinomycetota</taxon>
        <taxon>Actinomycetes</taxon>
        <taxon>Micromonosporales</taxon>
        <taxon>Micromonosporaceae</taxon>
        <taxon>Micromonospora</taxon>
    </lineage>
</organism>
<sequence length="86" mass="8216">MTARRALAAGALLLGTTALVVSLVGLFRGYLAPAPVGLPGLVLLAVGLNGLLSPGRPGLAGPGWPEGGWTDGPGGDRCAGPTGGGS</sequence>